<evidence type="ECO:0000313" key="3">
    <source>
        <dbReference type="EMBL" id="QOL51232.1"/>
    </source>
</evidence>
<keyword evidence="1 2" id="KW-0732">Signal</keyword>
<feature type="chain" id="PRO_5032893796" evidence="2">
    <location>
        <begin position="18"/>
        <end position="451"/>
    </location>
</feature>
<evidence type="ECO:0000313" key="4">
    <source>
        <dbReference type="Proteomes" id="UP000593875"/>
    </source>
</evidence>
<keyword evidence="4" id="KW-1185">Reference proteome</keyword>
<dbReference type="InterPro" id="IPR036514">
    <property type="entry name" value="SGNH_hydro_sf"/>
</dbReference>
<accession>A0A7L9UAF4</accession>
<dbReference type="Gene3D" id="3.40.50.1110">
    <property type="entry name" value="SGNH hydrolase"/>
    <property type="match status" value="1"/>
</dbReference>
<dbReference type="SUPFAM" id="SSF52266">
    <property type="entry name" value="SGNH hydrolase"/>
    <property type="match status" value="1"/>
</dbReference>
<protein>
    <submittedName>
        <fullName evidence="3">SGNH/GDSL hydrolase family protein</fullName>
    </submittedName>
</protein>
<reference evidence="3 4" key="1">
    <citation type="submission" date="2020-10" db="EMBL/GenBank/DDBJ databases">
        <title>Genome sequencing of Massilia sp. LPB0304.</title>
        <authorList>
            <person name="Kim J."/>
        </authorList>
    </citation>
    <scope>NUCLEOTIDE SEQUENCE [LARGE SCALE GENOMIC DNA]</scope>
    <source>
        <strain evidence="3 4">LPB0304</strain>
    </source>
</reference>
<dbReference type="AlphaFoldDB" id="A0A7L9UAF4"/>
<sequence length="451" mass="45180">MRQMNFALALLTAAALAACGGTGSSGGDQTHAVKFTQQVTFGDSLSDVGSYNVGAVNVAGGGKFTINGDNTSTNPVLTGKNWTEVLAAELRLPAPCAAQTGLQGTDSTDPALDFNVPIVNNANCFNYAQGGARVTNPIGPGNRAVKPELGEMTLPVVSQVANHLAKTGGKFSGTELVTIMAGGNDVLMQLGGLSAGATAAGTAAGQKAFPTLLIGGLVAIVPAANQASAQASIGLAVQTTAAAGGTQTQIAGAAALAAIQLGADPAAAQAAAAKAGTDAQAAGAKAGADYAAAQGPLLVAELGKAGAELAALVKTQIVAKGANYVVVNNLPDVASTPSGKAQSASTQQLIGAMVDAFNAQLKAGLGNDPKIAYVDLYSISKDQVVNPAIYGLTNTAQKACTTESSLTCTAKTLSGPDVSHYMFADDIHPTPYEYWLVTRYVLKDMAVKGWL</sequence>
<dbReference type="PANTHER" id="PTHR45642">
    <property type="entry name" value="GDSL ESTERASE/LIPASE EXL3"/>
    <property type="match status" value="1"/>
</dbReference>
<dbReference type="PROSITE" id="PS51257">
    <property type="entry name" value="PROKAR_LIPOPROTEIN"/>
    <property type="match status" value="1"/>
</dbReference>
<dbReference type="PANTHER" id="PTHR45642:SF139">
    <property type="entry name" value="SGNH HYDROLASE-TYPE ESTERASE DOMAIN-CONTAINING PROTEIN"/>
    <property type="match status" value="1"/>
</dbReference>
<dbReference type="Proteomes" id="UP000593875">
    <property type="component" value="Chromosome"/>
</dbReference>
<keyword evidence="3" id="KW-0378">Hydrolase</keyword>
<dbReference type="EMBL" id="CP062941">
    <property type="protein sequence ID" value="QOL51232.1"/>
    <property type="molecule type" value="Genomic_DNA"/>
</dbReference>
<feature type="signal peptide" evidence="2">
    <location>
        <begin position="1"/>
        <end position="17"/>
    </location>
</feature>
<dbReference type="RefSeq" id="WP_193688209.1">
    <property type="nucleotide sequence ID" value="NZ_CP062941.1"/>
</dbReference>
<evidence type="ECO:0000256" key="2">
    <source>
        <dbReference type="SAM" id="SignalP"/>
    </source>
</evidence>
<gene>
    <name evidence="3" type="ORF">LPB04_08195</name>
</gene>
<proteinExistence type="predicted"/>
<evidence type="ECO:0000256" key="1">
    <source>
        <dbReference type="ARBA" id="ARBA00022729"/>
    </source>
</evidence>
<dbReference type="GO" id="GO:0016788">
    <property type="term" value="F:hydrolase activity, acting on ester bonds"/>
    <property type="evidence" value="ECO:0007669"/>
    <property type="project" value="UniProtKB-ARBA"/>
</dbReference>
<organism evidence="3 4">
    <name type="scientific">Massilia litorea</name>
    <dbReference type="NCBI Taxonomy" id="2769491"/>
    <lineage>
        <taxon>Bacteria</taxon>
        <taxon>Pseudomonadati</taxon>
        <taxon>Pseudomonadota</taxon>
        <taxon>Betaproteobacteria</taxon>
        <taxon>Burkholderiales</taxon>
        <taxon>Oxalobacteraceae</taxon>
        <taxon>Telluria group</taxon>
        <taxon>Massilia</taxon>
    </lineage>
</organism>
<dbReference type="CDD" id="cd01847">
    <property type="entry name" value="Triacylglycerol_lipase_like"/>
    <property type="match status" value="1"/>
</dbReference>
<name>A0A7L9UAF4_9BURK</name>
<dbReference type="InterPro" id="IPR050592">
    <property type="entry name" value="GDSL_lipolytic_enzyme"/>
</dbReference>
<dbReference type="KEGG" id="mlir:LPB04_08195"/>